<dbReference type="InterPro" id="IPR006062">
    <property type="entry name" value="His_biosynth"/>
</dbReference>
<keyword evidence="6 11" id="KW-0028">Amino-acid biosynthesis</keyword>
<dbReference type="GO" id="GO:0005737">
    <property type="term" value="C:cytoplasm"/>
    <property type="evidence" value="ECO:0007669"/>
    <property type="project" value="UniProtKB-SubCell"/>
</dbReference>
<comment type="subcellular location">
    <subcellularLocation>
        <location evidence="1 11">Cytoplasm</location>
    </subcellularLocation>
</comment>
<dbReference type="InterPro" id="IPR050064">
    <property type="entry name" value="IGPS_HisA/HisF"/>
</dbReference>
<evidence type="ECO:0000256" key="2">
    <source>
        <dbReference type="ARBA" id="ARBA00005091"/>
    </source>
</evidence>
<accession>A0A431VQ70</accession>
<comment type="caution">
    <text evidence="13">The sequence shown here is derived from an EMBL/GenBank/DDBJ whole genome shotgun (WGS) entry which is preliminary data.</text>
</comment>
<dbReference type="HAMAP" id="MF_01013">
    <property type="entry name" value="HisF"/>
    <property type="match status" value="1"/>
</dbReference>
<dbReference type="Gene3D" id="3.20.20.70">
    <property type="entry name" value="Aldolase class I"/>
    <property type="match status" value="1"/>
</dbReference>
<comment type="subunit">
    <text evidence="4 11">Heterodimer of HisH and HisF.</text>
</comment>
<feature type="active site" evidence="11">
    <location>
        <position position="15"/>
    </location>
</feature>
<name>A0A431VQ70_9DEIO</name>
<evidence type="ECO:0000256" key="9">
    <source>
        <dbReference type="ARBA" id="ARBA00025475"/>
    </source>
</evidence>
<organism evidence="13 14">
    <name type="scientific">Deinococcus radiophilus</name>
    <dbReference type="NCBI Taxonomy" id="32062"/>
    <lineage>
        <taxon>Bacteria</taxon>
        <taxon>Thermotogati</taxon>
        <taxon>Deinococcota</taxon>
        <taxon>Deinococci</taxon>
        <taxon>Deinococcales</taxon>
        <taxon>Deinococcaceae</taxon>
        <taxon>Deinococcus</taxon>
    </lineage>
</organism>
<dbReference type="GO" id="GO:0000105">
    <property type="term" value="P:L-histidine biosynthetic process"/>
    <property type="evidence" value="ECO:0007669"/>
    <property type="project" value="UniProtKB-UniRule"/>
</dbReference>
<dbReference type="NCBIfam" id="TIGR00735">
    <property type="entry name" value="hisF"/>
    <property type="match status" value="1"/>
</dbReference>
<dbReference type="InterPro" id="IPR004651">
    <property type="entry name" value="HisF"/>
</dbReference>
<evidence type="ECO:0000256" key="1">
    <source>
        <dbReference type="ARBA" id="ARBA00004496"/>
    </source>
</evidence>
<evidence type="ECO:0000256" key="8">
    <source>
        <dbReference type="ARBA" id="ARBA00023239"/>
    </source>
</evidence>
<dbReference type="FunFam" id="3.20.20.70:FF:000006">
    <property type="entry name" value="Imidazole glycerol phosphate synthase subunit HisF"/>
    <property type="match status" value="1"/>
</dbReference>
<evidence type="ECO:0000256" key="7">
    <source>
        <dbReference type="ARBA" id="ARBA00023102"/>
    </source>
</evidence>
<proteinExistence type="inferred from homology"/>
<dbReference type="GO" id="GO:0016829">
    <property type="term" value="F:lyase activity"/>
    <property type="evidence" value="ECO:0007669"/>
    <property type="project" value="UniProtKB-KW"/>
</dbReference>
<evidence type="ECO:0000256" key="11">
    <source>
        <dbReference type="HAMAP-Rule" id="MF_01013"/>
    </source>
</evidence>
<evidence type="ECO:0000256" key="5">
    <source>
        <dbReference type="ARBA" id="ARBA00022490"/>
    </source>
</evidence>
<dbReference type="Pfam" id="PF00977">
    <property type="entry name" value="His_biosynth"/>
    <property type="match status" value="1"/>
</dbReference>
<evidence type="ECO:0000256" key="12">
    <source>
        <dbReference type="RuleBase" id="RU003657"/>
    </source>
</evidence>
<dbReference type="Proteomes" id="UP000277766">
    <property type="component" value="Unassembled WGS sequence"/>
</dbReference>
<comment type="similarity">
    <text evidence="3 11 12">Belongs to the HisA/HisF family.</text>
</comment>
<evidence type="ECO:0000256" key="6">
    <source>
        <dbReference type="ARBA" id="ARBA00022605"/>
    </source>
</evidence>
<dbReference type="EMBL" id="RXPE01000032">
    <property type="protein sequence ID" value="RTR25284.1"/>
    <property type="molecule type" value="Genomic_DNA"/>
</dbReference>
<gene>
    <name evidence="11 13" type="primary">hisF</name>
    <name evidence="13" type="ORF">EJ104_11570</name>
</gene>
<sequence length="275" mass="29659">MTSSTLTRRIIPCLDVRSGQVVKGVQFRNHEVVGDPVALAQRYAQAGADELVFYDITASSDGRTVGKEWVQDIARVIDIPFCVAGGIRSVDQAREVLSRGADKISVNSPALQDPDLIAALVEEFGQQCVVVGIDSFQDDAGNYRVYQFTGDESRTQQTEWQTLDWVREAVRRGAGEIVLNCMNRDGVRQGYDVAQLAAVRAVCPVPLIASGGAGAISHFTDVFDQAGVDGALAASVFHKGLIEMDDLKTELAQAGVSVRPTYAERSATSAERNIP</sequence>
<evidence type="ECO:0000256" key="3">
    <source>
        <dbReference type="ARBA" id="ARBA00009667"/>
    </source>
</evidence>
<dbReference type="EC" id="4.3.2.10" evidence="11"/>
<dbReference type="PANTHER" id="PTHR21235">
    <property type="entry name" value="IMIDAZOLE GLYCEROL PHOSPHATE SYNTHASE SUBUNIT HISF/H IGP SYNTHASE SUBUNIT HISF/H"/>
    <property type="match status" value="1"/>
</dbReference>
<dbReference type="InterPro" id="IPR013785">
    <property type="entry name" value="Aldolase_TIM"/>
</dbReference>
<dbReference type="SUPFAM" id="SSF51366">
    <property type="entry name" value="Ribulose-phoshate binding barrel"/>
    <property type="match status" value="1"/>
</dbReference>
<protein>
    <recommendedName>
        <fullName evidence="11">Imidazole glycerol phosphate synthase subunit HisF</fullName>
        <ecNumber evidence="11">4.3.2.10</ecNumber>
    </recommendedName>
    <alternativeName>
        <fullName evidence="11">IGP synthase cyclase subunit</fullName>
    </alternativeName>
    <alternativeName>
        <fullName evidence="11">IGP synthase subunit HisF</fullName>
    </alternativeName>
    <alternativeName>
        <fullName evidence="11">ImGP synthase subunit HisF</fullName>
        <shortName evidence="11">IGPS subunit HisF</shortName>
    </alternativeName>
</protein>
<comment type="pathway">
    <text evidence="2 11">Amino-acid biosynthesis; L-histidine biosynthesis; L-histidine from 5-phospho-alpha-D-ribose 1-diphosphate: step 5/9.</text>
</comment>
<dbReference type="AlphaFoldDB" id="A0A431VQ70"/>
<keyword evidence="8 11" id="KW-0456">Lyase</keyword>
<keyword evidence="7 11" id="KW-0368">Histidine biosynthesis</keyword>
<keyword evidence="5 11" id="KW-0963">Cytoplasm</keyword>
<evidence type="ECO:0000313" key="14">
    <source>
        <dbReference type="Proteomes" id="UP000277766"/>
    </source>
</evidence>
<comment type="catalytic activity">
    <reaction evidence="10 11">
        <text>5-[(5-phospho-1-deoxy-D-ribulos-1-ylimino)methylamino]-1-(5-phospho-beta-D-ribosyl)imidazole-4-carboxamide + L-glutamine = D-erythro-1-(imidazol-4-yl)glycerol 3-phosphate + 5-amino-1-(5-phospho-beta-D-ribosyl)imidazole-4-carboxamide + L-glutamate + H(+)</text>
        <dbReference type="Rhea" id="RHEA:24793"/>
        <dbReference type="ChEBI" id="CHEBI:15378"/>
        <dbReference type="ChEBI" id="CHEBI:29985"/>
        <dbReference type="ChEBI" id="CHEBI:58278"/>
        <dbReference type="ChEBI" id="CHEBI:58359"/>
        <dbReference type="ChEBI" id="CHEBI:58475"/>
        <dbReference type="ChEBI" id="CHEBI:58525"/>
        <dbReference type="EC" id="4.3.2.10"/>
    </reaction>
</comment>
<dbReference type="InterPro" id="IPR011060">
    <property type="entry name" value="RibuloseP-bd_barrel"/>
</dbReference>
<dbReference type="UniPathway" id="UPA00031">
    <property type="reaction ID" value="UER00010"/>
</dbReference>
<dbReference type="RefSeq" id="WP_126352984.1">
    <property type="nucleotide sequence ID" value="NZ_CP086381.1"/>
</dbReference>
<keyword evidence="14" id="KW-1185">Reference proteome</keyword>
<dbReference type="CDD" id="cd04731">
    <property type="entry name" value="HisF"/>
    <property type="match status" value="1"/>
</dbReference>
<feature type="active site" evidence="11">
    <location>
        <position position="134"/>
    </location>
</feature>
<evidence type="ECO:0000256" key="4">
    <source>
        <dbReference type="ARBA" id="ARBA00011152"/>
    </source>
</evidence>
<dbReference type="OrthoDB" id="9781903at2"/>
<reference evidence="13 14" key="1">
    <citation type="submission" date="2018-12" db="EMBL/GenBank/DDBJ databases">
        <title>Deinococcus radiophilus ATCC 27603 genome sequencing and assembly.</title>
        <authorList>
            <person name="Maclea K.S."/>
            <person name="Maynard C.R."/>
        </authorList>
    </citation>
    <scope>NUCLEOTIDE SEQUENCE [LARGE SCALE GENOMIC DNA]</scope>
    <source>
        <strain evidence="13 14">ATCC 27603</strain>
    </source>
</reference>
<evidence type="ECO:0000256" key="10">
    <source>
        <dbReference type="ARBA" id="ARBA00047838"/>
    </source>
</evidence>
<dbReference type="PANTHER" id="PTHR21235:SF2">
    <property type="entry name" value="IMIDAZOLE GLYCEROL PHOSPHATE SYNTHASE HISHF"/>
    <property type="match status" value="1"/>
</dbReference>
<dbReference type="GO" id="GO:0000107">
    <property type="term" value="F:imidazoleglycerol-phosphate synthase activity"/>
    <property type="evidence" value="ECO:0007669"/>
    <property type="project" value="UniProtKB-UniRule"/>
</dbReference>
<comment type="function">
    <text evidence="9 11">IGPS catalyzes the conversion of PRFAR and glutamine to IGP, AICAR and glutamate. The HisF subunit catalyzes the cyclization activity that produces IGP and AICAR from PRFAR using the ammonia provided by the HisH subunit.</text>
</comment>
<evidence type="ECO:0000313" key="13">
    <source>
        <dbReference type="EMBL" id="RTR25284.1"/>
    </source>
</evidence>